<name>A0A645DH56_9ZZZZ</name>
<proteinExistence type="predicted"/>
<protein>
    <submittedName>
        <fullName evidence="1">Uncharacterized protein</fullName>
    </submittedName>
</protein>
<accession>A0A645DH56</accession>
<comment type="caution">
    <text evidence="1">The sequence shown here is derived from an EMBL/GenBank/DDBJ whole genome shotgun (WGS) entry which is preliminary data.</text>
</comment>
<dbReference type="EMBL" id="VSSQ01036150">
    <property type="protein sequence ID" value="MPM88545.1"/>
    <property type="molecule type" value="Genomic_DNA"/>
</dbReference>
<reference evidence="1" key="1">
    <citation type="submission" date="2019-08" db="EMBL/GenBank/DDBJ databases">
        <authorList>
            <person name="Kucharzyk K."/>
            <person name="Murdoch R.W."/>
            <person name="Higgins S."/>
            <person name="Loffler F."/>
        </authorList>
    </citation>
    <scope>NUCLEOTIDE SEQUENCE</scope>
</reference>
<sequence length="273" mass="30477">MQAALRIGFRNRAVVFADGFEKAVFLLNVLKVKLRKISESGSNVFVVAGRLIKLIKKAEAAAGEIAKIRIKHRRSSVRQRRIENHAPQRQIVNIAAVLDIPFIPKLGALQIFGIAGGAKIFEKPPRTGQRVADIAPRAQRRGFTNCTVVLHVIRIEYLQCAQVIDHLAAAKAVKLGIERFSGRQHRHRGERQLPVGDRSVCPAKPVYRRRKNTGAGINITITRLVVYIILRNAAGTLQPVGAQIGDRFDQFHITSGLVWQLILIYHQFLAKQC</sequence>
<organism evidence="1">
    <name type="scientific">bioreactor metagenome</name>
    <dbReference type="NCBI Taxonomy" id="1076179"/>
    <lineage>
        <taxon>unclassified sequences</taxon>
        <taxon>metagenomes</taxon>
        <taxon>ecological metagenomes</taxon>
    </lineage>
</organism>
<evidence type="ECO:0000313" key="1">
    <source>
        <dbReference type="EMBL" id="MPM88545.1"/>
    </source>
</evidence>
<gene>
    <name evidence="1" type="ORF">SDC9_135649</name>
</gene>
<dbReference type="AlphaFoldDB" id="A0A645DH56"/>